<feature type="domain" description="Fibronectin type-III" evidence="5">
    <location>
        <begin position="767"/>
        <end position="866"/>
    </location>
</feature>
<dbReference type="InterPro" id="IPR036116">
    <property type="entry name" value="FN3_sf"/>
</dbReference>
<dbReference type="InterPro" id="IPR003961">
    <property type="entry name" value="FN3_dom"/>
</dbReference>
<evidence type="ECO:0000259" key="4">
    <source>
        <dbReference type="PROSITE" id="PS50835"/>
    </source>
</evidence>
<dbReference type="PANTHER" id="PTHR13817">
    <property type="entry name" value="TITIN"/>
    <property type="match status" value="1"/>
</dbReference>
<reference evidence="6" key="1">
    <citation type="submission" date="2025-08" db="UniProtKB">
        <authorList>
            <consortium name="RefSeq"/>
        </authorList>
    </citation>
    <scope>IDENTIFICATION</scope>
</reference>
<gene>
    <name evidence="6" type="primary">LOC108040887</name>
</gene>
<feature type="region of interest" description="Disordered" evidence="2">
    <location>
        <begin position="809"/>
        <end position="840"/>
    </location>
</feature>
<keyword evidence="3" id="KW-0812">Transmembrane</keyword>
<dbReference type="InterPro" id="IPR003598">
    <property type="entry name" value="Ig_sub2"/>
</dbReference>
<dbReference type="SUPFAM" id="SSF49265">
    <property type="entry name" value="Fibronectin type III"/>
    <property type="match status" value="3"/>
</dbReference>
<dbReference type="InterPro" id="IPR036179">
    <property type="entry name" value="Ig-like_dom_sf"/>
</dbReference>
<sequence>MKNYFLILRQPPLILEGLESDIYYEFYVVSINAYGKSEASPRLITRTLAAEPVQPTATRYNMTTCCQASGLLPQCAPLCSYNIRLSDIERLGPACRAQMPLLARCAAGGRDHSPCCSRRGVINACMPLCRGVMPLALTTKSAAAAATSSAAATSAAATSNSNAAAASSSSSSSSSSSGTSSNVPDCLSYAGNILQCFEEGTQNIPGPPEDVHATFVNQSSVSLAWAQPDVDNANNRSSGNSNANASPGDMITGDELAAGAVGSANGSPAAAGKDVLSAGDATSGTTGTEDIEFIVQYGKVNNMTMYETVAKLENELTTNETSIDLTNLDANALYRITVVTRGKFGTSLPASMLLLNTTEQQRVSEVRGEGVAWGAPSPPHSLTVVAHSATWMQLTWQPPEYAHPHERITYRVYHKAMRAEQFIKIETKLAWLRMNNLKPSSQHVLYVEAVGERGESLPSETLVAWTDPALPAFVDPPTVHPADNIPEGGSMTILCLALGNPAPTISLYVGGHLVRQDTSRHMVTVIHNVSADMEHVSCYADNGYGVPMQATRRVNICYPPKIQAAGITVANIGDEIELRCTVDSKPAPKTIFWREKDGRVPVINGGNYFISVKANESRPSIYTMSLRISKLQANDVGDYFCHADNPFGATTTPVSVRIRNTPALNHNVSQCCAEQNVTMGCRSACSYYVDFDAIADRPECIVDFDKLMRCAADGSDHRSCCADEHVPRKCLNWCRGESVRSKEICSLQYARTIVGCFEKNRDRLPGPPENIVVSVVSDSEVSIRWDAPTKNPNAVDGYRIFYHEAAVLPPTSSSSPGPGSSSSDPSSSMENPGMDTLAAMNNATSMGGSNIAMAALEIRRIDVKDTTISINGLKKDVLYELVVKAGNSYGASVLTDPIRFTLGEHHVTSATSSYSSAVGTISGIVASILAIILAAAAIVFYRRQRSSYGKSANGNVAFENPTYTRGLEQVQLPTVTSAITTQNGSHHGMSSSNNNGGNSHSHGRNGIAATMTTSTTTTAPTTAASATSAGVTLTGNRQHHQQQQHQQQQQQQQQQQHQQQPHQQHKSAADAAHHFHNPLSNTQCNEVNPTIYEELKLGQEGAGFKKLVP</sequence>
<accession>A0A6P4EG94</accession>
<dbReference type="PROSITE" id="PS50853">
    <property type="entry name" value="FN3"/>
    <property type="match status" value="2"/>
</dbReference>
<feature type="domain" description="Ig-like" evidence="4">
    <location>
        <begin position="560"/>
        <end position="657"/>
    </location>
</feature>
<feature type="domain" description="Fibronectin type-III" evidence="5">
    <location>
        <begin position="378"/>
        <end position="469"/>
    </location>
</feature>
<dbReference type="CDD" id="cd00063">
    <property type="entry name" value="FN3"/>
    <property type="match status" value="3"/>
</dbReference>
<feature type="compositionally biased region" description="Low complexity" evidence="2">
    <location>
        <begin position="232"/>
        <end position="246"/>
    </location>
</feature>
<keyword evidence="1" id="KW-0677">Repeat</keyword>
<feature type="transmembrane region" description="Helical" evidence="3">
    <location>
        <begin position="917"/>
        <end position="941"/>
    </location>
</feature>
<dbReference type="FunFam" id="2.60.40.10:FF:002436">
    <property type="entry name" value="Uncharacterized protein, isoform B"/>
    <property type="match status" value="1"/>
</dbReference>
<dbReference type="InterPro" id="IPR013783">
    <property type="entry name" value="Ig-like_fold"/>
</dbReference>
<dbReference type="InterPro" id="IPR007110">
    <property type="entry name" value="Ig-like_dom"/>
</dbReference>
<dbReference type="OrthoDB" id="5843172at2759"/>
<dbReference type="Pfam" id="PF01682">
    <property type="entry name" value="DB"/>
    <property type="match status" value="2"/>
</dbReference>
<keyword evidence="3" id="KW-1133">Transmembrane helix</keyword>
<dbReference type="SMART" id="SM00408">
    <property type="entry name" value="IGc2"/>
    <property type="match status" value="2"/>
</dbReference>
<dbReference type="PANTHER" id="PTHR13817:SF155">
    <property type="entry name" value="IG-LIKE AND FIBRONECTIN TYPE-III DOMAIN-CONTAINING PROTEIN C25G4.10"/>
    <property type="match status" value="1"/>
</dbReference>
<feature type="region of interest" description="Disordered" evidence="2">
    <location>
        <begin position="230"/>
        <end position="251"/>
    </location>
</feature>
<feature type="compositionally biased region" description="Low complexity" evidence="2">
    <location>
        <begin position="809"/>
        <end position="828"/>
    </location>
</feature>
<dbReference type="AlphaFoldDB" id="A0A6P4EG94"/>
<feature type="compositionally biased region" description="Low complexity" evidence="2">
    <location>
        <begin position="983"/>
        <end position="1029"/>
    </location>
</feature>
<organism evidence="6">
    <name type="scientific">Drosophila rhopaloa</name>
    <name type="common">Fruit fly</name>
    <dbReference type="NCBI Taxonomy" id="1041015"/>
    <lineage>
        <taxon>Eukaryota</taxon>
        <taxon>Metazoa</taxon>
        <taxon>Ecdysozoa</taxon>
        <taxon>Arthropoda</taxon>
        <taxon>Hexapoda</taxon>
        <taxon>Insecta</taxon>
        <taxon>Pterygota</taxon>
        <taxon>Neoptera</taxon>
        <taxon>Endopterygota</taxon>
        <taxon>Diptera</taxon>
        <taxon>Brachycera</taxon>
        <taxon>Muscomorpha</taxon>
        <taxon>Ephydroidea</taxon>
        <taxon>Drosophilidae</taxon>
        <taxon>Drosophila</taxon>
        <taxon>Sophophora</taxon>
    </lineage>
</organism>
<evidence type="ECO:0000256" key="2">
    <source>
        <dbReference type="SAM" id="MobiDB-lite"/>
    </source>
</evidence>
<dbReference type="RefSeq" id="XP_016974043.1">
    <property type="nucleotide sequence ID" value="XM_017118554.1"/>
</dbReference>
<dbReference type="InterPro" id="IPR002602">
    <property type="entry name" value="DB"/>
</dbReference>
<dbReference type="SMART" id="SM00409">
    <property type="entry name" value="IG"/>
    <property type="match status" value="1"/>
</dbReference>
<dbReference type="PROSITE" id="PS50835">
    <property type="entry name" value="IG_LIKE"/>
    <property type="match status" value="1"/>
</dbReference>
<dbReference type="Pfam" id="PF00041">
    <property type="entry name" value="fn3"/>
    <property type="match status" value="2"/>
</dbReference>
<dbReference type="SUPFAM" id="SSF48726">
    <property type="entry name" value="Immunoglobulin"/>
    <property type="match status" value="1"/>
</dbReference>
<dbReference type="InterPro" id="IPR003599">
    <property type="entry name" value="Ig_sub"/>
</dbReference>
<keyword evidence="3" id="KW-0472">Membrane</keyword>
<dbReference type="FunFam" id="2.60.40.10:FF:004863">
    <property type="match status" value="1"/>
</dbReference>
<dbReference type="Gene3D" id="2.60.40.10">
    <property type="entry name" value="Immunoglobulins"/>
    <property type="match status" value="5"/>
</dbReference>
<evidence type="ECO:0000313" key="6">
    <source>
        <dbReference type="RefSeq" id="XP_016974043.1"/>
    </source>
</evidence>
<evidence type="ECO:0000256" key="1">
    <source>
        <dbReference type="ARBA" id="ARBA00022737"/>
    </source>
</evidence>
<dbReference type="FunFam" id="2.60.40.10:FF:002668">
    <property type="entry name" value="Uncharacterized protein, isoform B"/>
    <property type="match status" value="1"/>
</dbReference>
<name>A0A6P4EG94_DRORH</name>
<dbReference type="InterPro" id="IPR050964">
    <property type="entry name" value="Striated_Muscle_Regulatory"/>
</dbReference>
<dbReference type="SMART" id="SM00060">
    <property type="entry name" value="FN3"/>
    <property type="match status" value="3"/>
</dbReference>
<feature type="region of interest" description="Disordered" evidence="2">
    <location>
        <begin position="980"/>
        <end position="1071"/>
    </location>
</feature>
<evidence type="ECO:0000256" key="3">
    <source>
        <dbReference type="SAM" id="Phobius"/>
    </source>
</evidence>
<proteinExistence type="predicted"/>
<feature type="compositionally biased region" description="Low complexity" evidence="2">
    <location>
        <begin position="1043"/>
        <end position="1062"/>
    </location>
</feature>
<evidence type="ECO:0000259" key="5">
    <source>
        <dbReference type="PROSITE" id="PS50853"/>
    </source>
</evidence>
<dbReference type="Pfam" id="PF13927">
    <property type="entry name" value="Ig_3"/>
    <property type="match status" value="1"/>
</dbReference>
<protein>
    <submittedName>
        <fullName evidence="6">Ig-like and fibronectin type-III domain-containing protein 2</fullName>
    </submittedName>
</protein>